<protein>
    <submittedName>
        <fullName evidence="2">Uncharacterized protein</fullName>
    </submittedName>
</protein>
<dbReference type="AlphaFoldDB" id="A0A834HP70"/>
<proteinExistence type="predicted"/>
<evidence type="ECO:0000313" key="3">
    <source>
        <dbReference type="Proteomes" id="UP000625711"/>
    </source>
</evidence>
<name>A0A834HP70_RHYFE</name>
<accession>A0A834HP70</accession>
<organism evidence="2 3">
    <name type="scientific">Rhynchophorus ferrugineus</name>
    <name type="common">Red palm weevil</name>
    <name type="synonym">Curculio ferrugineus</name>
    <dbReference type="NCBI Taxonomy" id="354439"/>
    <lineage>
        <taxon>Eukaryota</taxon>
        <taxon>Metazoa</taxon>
        <taxon>Ecdysozoa</taxon>
        <taxon>Arthropoda</taxon>
        <taxon>Hexapoda</taxon>
        <taxon>Insecta</taxon>
        <taxon>Pterygota</taxon>
        <taxon>Neoptera</taxon>
        <taxon>Endopterygota</taxon>
        <taxon>Coleoptera</taxon>
        <taxon>Polyphaga</taxon>
        <taxon>Cucujiformia</taxon>
        <taxon>Curculionidae</taxon>
        <taxon>Dryophthorinae</taxon>
        <taxon>Rhynchophorus</taxon>
    </lineage>
</organism>
<comment type="caution">
    <text evidence="2">The sequence shown here is derived from an EMBL/GenBank/DDBJ whole genome shotgun (WGS) entry which is preliminary data.</text>
</comment>
<dbReference type="EMBL" id="JAACXV010014625">
    <property type="protein sequence ID" value="KAF7265389.1"/>
    <property type="molecule type" value="Genomic_DNA"/>
</dbReference>
<feature type="region of interest" description="Disordered" evidence="1">
    <location>
        <begin position="1"/>
        <end position="45"/>
    </location>
</feature>
<gene>
    <name evidence="2" type="ORF">GWI33_021184</name>
</gene>
<keyword evidence="3" id="KW-1185">Reference proteome</keyword>
<sequence>METKVNRKNLASTNRRPFGDLHDQSNRSANVDNADGTFLTDDADPEGACLLMTSRDALRPFYSVVSCPKPPPL</sequence>
<evidence type="ECO:0000313" key="2">
    <source>
        <dbReference type="EMBL" id="KAF7265389.1"/>
    </source>
</evidence>
<reference evidence="2" key="1">
    <citation type="submission" date="2020-08" db="EMBL/GenBank/DDBJ databases">
        <title>Genome sequencing and assembly of the red palm weevil Rhynchophorus ferrugineus.</title>
        <authorList>
            <person name="Dias G.B."/>
            <person name="Bergman C.M."/>
            <person name="Manee M."/>
        </authorList>
    </citation>
    <scope>NUCLEOTIDE SEQUENCE</scope>
    <source>
        <strain evidence="2">AA-2017</strain>
        <tissue evidence="2">Whole larva</tissue>
    </source>
</reference>
<evidence type="ECO:0000256" key="1">
    <source>
        <dbReference type="SAM" id="MobiDB-lite"/>
    </source>
</evidence>
<dbReference type="Proteomes" id="UP000625711">
    <property type="component" value="Unassembled WGS sequence"/>
</dbReference>